<keyword evidence="3" id="KW-1133">Transmembrane helix</keyword>
<dbReference type="RefSeq" id="WP_015902191.1">
    <property type="nucleotide sequence ID" value="NC_012115.1"/>
</dbReference>
<dbReference type="Proteomes" id="UP000000448">
    <property type="component" value="Chromosome"/>
</dbReference>
<dbReference type="CDD" id="cd01949">
    <property type="entry name" value="GGDEF"/>
    <property type="match status" value="1"/>
</dbReference>
<dbReference type="GO" id="GO:0052621">
    <property type="term" value="F:diguanylate cyclase activity"/>
    <property type="evidence" value="ECO:0007669"/>
    <property type="project" value="UniProtKB-EC"/>
</dbReference>
<proteinExistence type="predicted"/>
<dbReference type="InterPro" id="IPR050469">
    <property type="entry name" value="Diguanylate_Cyclase"/>
</dbReference>
<dbReference type="InterPro" id="IPR000160">
    <property type="entry name" value="GGDEF_dom"/>
</dbReference>
<dbReference type="eggNOG" id="COG3706">
    <property type="taxonomic scope" value="Bacteria"/>
</dbReference>
<dbReference type="SUPFAM" id="SSF55073">
    <property type="entry name" value="Nucleotide cyclase"/>
    <property type="match status" value="1"/>
</dbReference>
<evidence type="ECO:0000313" key="5">
    <source>
        <dbReference type="EMBL" id="ACM93139.1"/>
    </source>
</evidence>
<dbReference type="GO" id="GO:0043709">
    <property type="term" value="P:cell adhesion involved in single-species biofilm formation"/>
    <property type="evidence" value="ECO:0007669"/>
    <property type="project" value="TreeGrafter"/>
</dbReference>
<feature type="transmembrane region" description="Helical" evidence="3">
    <location>
        <begin position="159"/>
        <end position="181"/>
    </location>
</feature>
<dbReference type="FunFam" id="3.30.70.270:FF:000001">
    <property type="entry name" value="Diguanylate cyclase domain protein"/>
    <property type="match status" value="1"/>
</dbReference>
<dbReference type="AlphaFoldDB" id="B9L9B5"/>
<dbReference type="PROSITE" id="PS50887">
    <property type="entry name" value="GGDEF"/>
    <property type="match status" value="1"/>
</dbReference>
<dbReference type="HOGENOM" id="CLU_000445_11_4_7"/>
<feature type="domain" description="GGDEF" evidence="4">
    <location>
        <begin position="219"/>
        <end position="346"/>
    </location>
</feature>
<dbReference type="GO" id="GO:1902201">
    <property type="term" value="P:negative regulation of bacterial-type flagellum-dependent cell motility"/>
    <property type="evidence" value="ECO:0007669"/>
    <property type="project" value="TreeGrafter"/>
</dbReference>
<evidence type="ECO:0000256" key="2">
    <source>
        <dbReference type="ARBA" id="ARBA00034247"/>
    </source>
</evidence>
<accession>B9L9B5</accession>
<dbReference type="InterPro" id="IPR043128">
    <property type="entry name" value="Rev_trsase/Diguanyl_cyclase"/>
</dbReference>
<name>B9L9B5_NAUPA</name>
<dbReference type="PANTHER" id="PTHR45138:SF9">
    <property type="entry name" value="DIGUANYLATE CYCLASE DGCM-RELATED"/>
    <property type="match status" value="1"/>
</dbReference>
<evidence type="ECO:0000256" key="3">
    <source>
        <dbReference type="SAM" id="Phobius"/>
    </source>
</evidence>
<dbReference type="EMBL" id="CP001279">
    <property type="protein sequence ID" value="ACM93139.1"/>
    <property type="molecule type" value="Genomic_DNA"/>
</dbReference>
<keyword evidence="3" id="KW-0472">Membrane</keyword>
<protein>
    <recommendedName>
        <fullName evidence="1">diguanylate cyclase</fullName>
        <ecNumber evidence="1">2.7.7.65</ecNumber>
    </recommendedName>
</protein>
<dbReference type="InterPro" id="IPR029787">
    <property type="entry name" value="Nucleotide_cyclase"/>
</dbReference>
<evidence type="ECO:0000259" key="4">
    <source>
        <dbReference type="PROSITE" id="PS50887"/>
    </source>
</evidence>
<gene>
    <name evidence="5" type="ordered locus">NAMH_0819</name>
</gene>
<dbReference type="EC" id="2.7.7.65" evidence="1"/>
<dbReference type="Gene3D" id="3.30.70.270">
    <property type="match status" value="1"/>
</dbReference>
<comment type="catalytic activity">
    <reaction evidence="2">
        <text>2 GTP = 3',3'-c-di-GMP + 2 diphosphate</text>
        <dbReference type="Rhea" id="RHEA:24898"/>
        <dbReference type="ChEBI" id="CHEBI:33019"/>
        <dbReference type="ChEBI" id="CHEBI:37565"/>
        <dbReference type="ChEBI" id="CHEBI:58805"/>
        <dbReference type="EC" id="2.7.7.65"/>
    </reaction>
</comment>
<dbReference type="Pfam" id="PF00990">
    <property type="entry name" value="GGDEF"/>
    <property type="match status" value="1"/>
</dbReference>
<keyword evidence="3" id="KW-0812">Transmembrane</keyword>
<evidence type="ECO:0000313" key="6">
    <source>
        <dbReference type="Proteomes" id="UP000000448"/>
    </source>
</evidence>
<sequence>MLIKLRKKGIAVSSPILVLLLLILGITLFNGYLLTKSLKTSIYKDAFLVNKLGQIRGSVQRYAKLKLQHISADFVKAQIENDFNIIDELAKNGYFPKEKESQFKYLYNKVRHSWNELKNENDCDAILILSEKCWEEADKLTSYTARVSEYKNNLLLKKVSYITLITAILILFIIFFVYFMIKKGLEKEKIIDPLTKLYNRRHFIENFNYFIDLYERYKRPFSIIFLDIDNFKKINDTYGHQKGDEILINLSKHIMQMLRNTDLAFRYGGEEIVIILPETELYEAFQIAERLRQSIKEKIQIKSKPVTVSMGVGTYKGEGMFSFIERVDEAVYRAKRAGKDKVIISQ</sequence>
<feature type="transmembrane region" description="Helical" evidence="3">
    <location>
        <begin position="12"/>
        <end position="34"/>
    </location>
</feature>
<dbReference type="GO" id="GO:0005886">
    <property type="term" value="C:plasma membrane"/>
    <property type="evidence" value="ECO:0007669"/>
    <property type="project" value="TreeGrafter"/>
</dbReference>
<dbReference type="SMART" id="SM00267">
    <property type="entry name" value="GGDEF"/>
    <property type="match status" value="1"/>
</dbReference>
<evidence type="ECO:0000256" key="1">
    <source>
        <dbReference type="ARBA" id="ARBA00012528"/>
    </source>
</evidence>
<keyword evidence="6" id="KW-1185">Reference proteome</keyword>
<dbReference type="OrthoDB" id="9812260at2"/>
<dbReference type="PANTHER" id="PTHR45138">
    <property type="entry name" value="REGULATORY COMPONENTS OF SENSORY TRANSDUCTION SYSTEM"/>
    <property type="match status" value="1"/>
</dbReference>
<reference evidence="5 6" key="1">
    <citation type="journal article" date="2009" name="PLoS Genet.">
        <title>Adaptations to submarine hydrothermal environments exemplified by the genome of Nautilia profundicola.</title>
        <authorList>
            <person name="Campbell B.J."/>
            <person name="Smith J.L."/>
            <person name="Hanson T.E."/>
            <person name="Klotz M.G."/>
            <person name="Stein L.Y."/>
            <person name="Lee C.K."/>
            <person name="Wu D."/>
            <person name="Robinson J.M."/>
            <person name="Khouri H.M."/>
            <person name="Eisen J.A."/>
            <person name="Cary S.C."/>
        </authorList>
    </citation>
    <scope>NUCLEOTIDE SEQUENCE [LARGE SCALE GENOMIC DNA]</scope>
    <source>
        <strain evidence="6">ATCC BAA-1463 / DSM 18972 / AmH</strain>
    </source>
</reference>
<dbReference type="NCBIfam" id="TIGR00254">
    <property type="entry name" value="GGDEF"/>
    <property type="match status" value="1"/>
</dbReference>
<dbReference type="STRING" id="598659.NAMH_0819"/>
<dbReference type="KEGG" id="nam:NAMH_0819"/>
<organism evidence="5 6">
    <name type="scientific">Nautilia profundicola (strain ATCC BAA-1463 / DSM 18972 / AmH)</name>
    <dbReference type="NCBI Taxonomy" id="598659"/>
    <lineage>
        <taxon>Bacteria</taxon>
        <taxon>Pseudomonadati</taxon>
        <taxon>Campylobacterota</taxon>
        <taxon>Epsilonproteobacteria</taxon>
        <taxon>Nautiliales</taxon>
        <taxon>Nautiliaceae</taxon>
        <taxon>Nautilia</taxon>
    </lineage>
</organism>